<feature type="domain" description="CAAX prenyl protease 2/Lysostaphin resistance protein A-like" evidence="3">
    <location>
        <begin position="125"/>
        <end position="223"/>
    </location>
</feature>
<dbReference type="AlphaFoldDB" id="A0A5P8JR21"/>
<gene>
    <name evidence="4" type="ORF">LM010_09660</name>
</gene>
<sequence>MMMNLKVSDQRLMASGFAIFVIAVVSVSGVLNFPNSANLGLYATFGLLALLIVIWRQGLGLTVDDLRLPFTGASRKNPHRLRWWQGALATIGMMVYGLLAVFILKMLQVPIVTNQAAGNAHAGLIMQLFAMLPQVGIEEMVTLSLLLIFSTLSSRWWHLKQHLALGIGLILSTLIFVLLHFQAYQWHLAQMFIVIGGSRLILSGLFLKTRSVGDVFAIHYLYDGACGRFSGLSTSGGLALTVFLRALSS</sequence>
<feature type="transmembrane region" description="Helical" evidence="2">
    <location>
        <begin position="39"/>
        <end position="63"/>
    </location>
</feature>
<dbReference type="Proteomes" id="UP000388452">
    <property type="component" value="Chromosome"/>
</dbReference>
<dbReference type="RefSeq" id="WP_152164747.1">
    <property type="nucleotide sequence ID" value="NZ_CP045068.1"/>
</dbReference>
<evidence type="ECO:0000256" key="2">
    <source>
        <dbReference type="SAM" id="Phobius"/>
    </source>
</evidence>
<organism evidence="4 5">
    <name type="scientific">Lacticaseibacillus manihotivorans</name>
    <dbReference type="NCBI Taxonomy" id="88233"/>
    <lineage>
        <taxon>Bacteria</taxon>
        <taxon>Bacillati</taxon>
        <taxon>Bacillota</taxon>
        <taxon>Bacilli</taxon>
        <taxon>Lactobacillales</taxon>
        <taxon>Lactobacillaceae</taxon>
        <taxon>Lacticaseibacillus</taxon>
    </lineage>
</organism>
<keyword evidence="2" id="KW-0472">Membrane</keyword>
<evidence type="ECO:0000313" key="5">
    <source>
        <dbReference type="Proteomes" id="UP000388452"/>
    </source>
</evidence>
<feature type="transmembrane region" description="Helical" evidence="2">
    <location>
        <begin position="83"/>
        <end position="104"/>
    </location>
</feature>
<comment type="similarity">
    <text evidence="1">Belongs to the UPF0177 family.</text>
</comment>
<evidence type="ECO:0000256" key="1">
    <source>
        <dbReference type="ARBA" id="ARBA00009067"/>
    </source>
</evidence>
<dbReference type="GO" id="GO:0004175">
    <property type="term" value="F:endopeptidase activity"/>
    <property type="evidence" value="ECO:0007669"/>
    <property type="project" value="UniProtKB-ARBA"/>
</dbReference>
<name>A0A5P8JR21_9LACO</name>
<proteinExistence type="inferred from homology"/>
<reference evidence="4 5" key="1">
    <citation type="submission" date="2019-10" db="EMBL/GenBank/DDBJ databases">
        <title>Genome sequencing of Lactobacillus manihotivorans.</title>
        <authorList>
            <person name="Kim K."/>
        </authorList>
    </citation>
    <scope>NUCLEOTIDE SEQUENCE [LARGE SCALE GENOMIC DNA]</scope>
    <source>
        <strain evidence="4 5">LM010</strain>
    </source>
</reference>
<dbReference type="Pfam" id="PF02517">
    <property type="entry name" value="Rce1-like"/>
    <property type="match status" value="1"/>
</dbReference>
<feature type="transmembrane region" description="Helical" evidence="2">
    <location>
        <begin position="162"/>
        <end position="181"/>
    </location>
</feature>
<evidence type="ECO:0000259" key="3">
    <source>
        <dbReference type="Pfam" id="PF02517"/>
    </source>
</evidence>
<keyword evidence="2" id="KW-1133">Transmembrane helix</keyword>
<feature type="transmembrane region" description="Helical" evidence="2">
    <location>
        <begin position="12"/>
        <end position="33"/>
    </location>
</feature>
<keyword evidence="2" id="KW-0812">Transmembrane</keyword>
<evidence type="ECO:0000313" key="4">
    <source>
        <dbReference type="EMBL" id="QFQ91675.1"/>
    </source>
</evidence>
<accession>A0A5P8JR21</accession>
<feature type="transmembrane region" description="Helical" evidence="2">
    <location>
        <begin position="187"/>
        <end position="207"/>
    </location>
</feature>
<dbReference type="GO" id="GO:0080120">
    <property type="term" value="P:CAAX-box protein maturation"/>
    <property type="evidence" value="ECO:0007669"/>
    <property type="project" value="UniProtKB-ARBA"/>
</dbReference>
<protein>
    <recommendedName>
        <fullName evidence="3">CAAX prenyl protease 2/Lysostaphin resistance protein A-like domain-containing protein</fullName>
    </recommendedName>
</protein>
<feature type="transmembrane region" description="Helical" evidence="2">
    <location>
        <begin position="124"/>
        <end position="150"/>
    </location>
</feature>
<dbReference type="EMBL" id="CP045068">
    <property type="protein sequence ID" value="QFQ91675.1"/>
    <property type="molecule type" value="Genomic_DNA"/>
</dbReference>
<dbReference type="InterPro" id="IPR003675">
    <property type="entry name" value="Rce1/LyrA-like_dom"/>
</dbReference>